<feature type="domain" description="DUF3381" evidence="11">
    <location>
        <begin position="240"/>
        <end position="394"/>
    </location>
</feature>
<dbReference type="EMBL" id="BTRK01000003">
    <property type="protein sequence ID" value="GMR41701.1"/>
    <property type="molecule type" value="Genomic_DNA"/>
</dbReference>
<feature type="compositionally biased region" description="Basic and acidic residues" evidence="8">
    <location>
        <begin position="565"/>
        <end position="582"/>
    </location>
</feature>
<feature type="domain" description="Ribosomal RNA methyltransferase SPB1-like C-terminal" evidence="10">
    <location>
        <begin position="596"/>
        <end position="806"/>
    </location>
</feature>
<feature type="compositionally biased region" description="Basic and acidic residues" evidence="8">
    <location>
        <begin position="603"/>
        <end position="630"/>
    </location>
</feature>
<feature type="region of interest" description="Disordered" evidence="8">
    <location>
        <begin position="773"/>
        <end position="848"/>
    </location>
</feature>
<feature type="compositionally biased region" description="Basic and acidic residues" evidence="8">
    <location>
        <begin position="487"/>
        <end position="508"/>
    </location>
</feature>
<dbReference type="InterPro" id="IPR050082">
    <property type="entry name" value="RNA_methyltr_RlmE"/>
</dbReference>
<evidence type="ECO:0000259" key="10">
    <source>
        <dbReference type="Pfam" id="PF07780"/>
    </source>
</evidence>
<dbReference type="Gene3D" id="3.40.50.150">
    <property type="entry name" value="Vaccinia Virus protein VP39"/>
    <property type="match status" value="1"/>
</dbReference>
<comment type="caution">
    <text evidence="12">The sequence shown here is derived from an EMBL/GenBank/DDBJ whole genome shotgun (WGS) entry which is preliminary data.</text>
</comment>
<dbReference type="GO" id="GO:0005730">
    <property type="term" value="C:nucleolus"/>
    <property type="evidence" value="ECO:0007669"/>
    <property type="project" value="UniProtKB-SubCell"/>
</dbReference>
<dbReference type="HAMAP" id="MF_01547">
    <property type="entry name" value="RNA_methyltr_E"/>
    <property type="match status" value="1"/>
</dbReference>
<dbReference type="AlphaFoldDB" id="A0AAN4ZJ00"/>
<keyword evidence="4" id="KW-0489">Methyltransferase</keyword>
<evidence type="ECO:0000256" key="1">
    <source>
        <dbReference type="ARBA" id="ARBA00004604"/>
    </source>
</evidence>
<feature type="domain" description="Ribosomal RNA methyltransferase FtsJ" evidence="9">
    <location>
        <begin position="26"/>
        <end position="202"/>
    </location>
</feature>
<keyword evidence="3" id="KW-0698">rRNA processing</keyword>
<evidence type="ECO:0000256" key="2">
    <source>
        <dbReference type="ARBA" id="ARBA00022517"/>
    </source>
</evidence>
<dbReference type="GO" id="GO:0016435">
    <property type="term" value="F:rRNA (guanine) methyltransferase activity"/>
    <property type="evidence" value="ECO:0007669"/>
    <property type="project" value="TreeGrafter"/>
</dbReference>
<evidence type="ECO:0008006" key="14">
    <source>
        <dbReference type="Google" id="ProtNLM"/>
    </source>
</evidence>
<keyword evidence="2" id="KW-0690">Ribosome biogenesis</keyword>
<comment type="subcellular location">
    <subcellularLocation>
        <location evidence="1">Nucleus</location>
        <location evidence="1">Nucleolus</location>
    </subcellularLocation>
</comment>
<evidence type="ECO:0000259" key="11">
    <source>
        <dbReference type="Pfam" id="PF11861"/>
    </source>
</evidence>
<dbReference type="SUPFAM" id="SSF53335">
    <property type="entry name" value="S-adenosyl-L-methionine-dependent methyltransferases"/>
    <property type="match status" value="1"/>
</dbReference>
<evidence type="ECO:0000313" key="12">
    <source>
        <dbReference type="EMBL" id="GMR41701.1"/>
    </source>
</evidence>
<evidence type="ECO:0000256" key="7">
    <source>
        <dbReference type="ARBA" id="ARBA00023242"/>
    </source>
</evidence>
<evidence type="ECO:0000256" key="4">
    <source>
        <dbReference type="ARBA" id="ARBA00022603"/>
    </source>
</evidence>
<protein>
    <recommendedName>
        <fullName evidence="14">rRNA methyltransferase</fullName>
    </recommendedName>
</protein>
<dbReference type="GO" id="GO:0008650">
    <property type="term" value="F:rRNA (uridine-2'-O-)-methyltransferase activity"/>
    <property type="evidence" value="ECO:0007669"/>
    <property type="project" value="TreeGrafter"/>
</dbReference>
<feature type="region of interest" description="Disordered" evidence="8">
    <location>
        <begin position="334"/>
        <end position="356"/>
    </location>
</feature>
<dbReference type="GO" id="GO:0000466">
    <property type="term" value="P:maturation of 5.8S rRNA from tricistronic rRNA transcript (SSU-rRNA, 5.8S rRNA, LSU-rRNA)"/>
    <property type="evidence" value="ECO:0007669"/>
    <property type="project" value="TreeGrafter"/>
</dbReference>
<feature type="compositionally biased region" description="Basic residues" evidence="8">
    <location>
        <begin position="838"/>
        <end position="848"/>
    </location>
</feature>
<proteinExistence type="inferred from homology"/>
<feature type="region of interest" description="Disordered" evidence="8">
    <location>
        <begin position="431"/>
        <end position="632"/>
    </location>
</feature>
<dbReference type="PANTHER" id="PTHR10920:SF13">
    <property type="entry name" value="PRE-RRNA 2'-O-RIBOSE RNA METHYLTRANSFERASE FTSJ3"/>
    <property type="match status" value="1"/>
</dbReference>
<dbReference type="Pfam" id="PF07780">
    <property type="entry name" value="Spb1_C"/>
    <property type="match status" value="1"/>
</dbReference>
<dbReference type="InterPro" id="IPR029063">
    <property type="entry name" value="SAM-dependent_MTases_sf"/>
</dbReference>
<keyword evidence="5" id="KW-0808">Transferase</keyword>
<evidence type="ECO:0000256" key="3">
    <source>
        <dbReference type="ARBA" id="ARBA00022552"/>
    </source>
</evidence>
<dbReference type="InterPro" id="IPR015507">
    <property type="entry name" value="rRNA-MeTfrase_E"/>
</dbReference>
<dbReference type="GO" id="GO:0000463">
    <property type="term" value="P:maturation of LSU-rRNA from tricistronic rRNA transcript (SSU-rRNA, 5.8S rRNA, LSU-rRNA)"/>
    <property type="evidence" value="ECO:0007669"/>
    <property type="project" value="TreeGrafter"/>
</dbReference>
<dbReference type="GO" id="GO:0030687">
    <property type="term" value="C:preribosome, large subunit precursor"/>
    <property type="evidence" value="ECO:0007669"/>
    <property type="project" value="TreeGrafter"/>
</dbReference>
<dbReference type="Proteomes" id="UP001328107">
    <property type="component" value="Unassembled WGS sequence"/>
</dbReference>
<dbReference type="PANTHER" id="PTHR10920">
    <property type="entry name" value="RIBOSOMAL RNA METHYLTRANSFERASE"/>
    <property type="match status" value="1"/>
</dbReference>
<dbReference type="InterPro" id="IPR012920">
    <property type="entry name" value="rRNA_MeTfrase_SPB1-like_C"/>
</dbReference>
<feature type="non-terminal residue" evidence="12">
    <location>
        <position position="1"/>
    </location>
</feature>
<feature type="compositionally biased region" description="Acidic residues" evidence="8">
    <location>
        <begin position="336"/>
        <end position="356"/>
    </location>
</feature>
<dbReference type="InterPro" id="IPR024576">
    <property type="entry name" value="rRNA_MeTfrase_Spb1_DUF3381"/>
</dbReference>
<feature type="compositionally biased region" description="Acidic residues" evidence="8">
    <location>
        <begin position="588"/>
        <end position="602"/>
    </location>
</feature>
<evidence type="ECO:0000256" key="6">
    <source>
        <dbReference type="ARBA" id="ARBA00022691"/>
    </source>
</evidence>
<evidence type="ECO:0000256" key="5">
    <source>
        <dbReference type="ARBA" id="ARBA00022679"/>
    </source>
</evidence>
<organism evidence="12 13">
    <name type="scientific">Pristionchus mayeri</name>
    <dbReference type="NCBI Taxonomy" id="1317129"/>
    <lineage>
        <taxon>Eukaryota</taxon>
        <taxon>Metazoa</taxon>
        <taxon>Ecdysozoa</taxon>
        <taxon>Nematoda</taxon>
        <taxon>Chromadorea</taxon>
        <taxon>Rhabditida</taxon>
        <taxon>Rhabditina</taxon>
        <taxon>Diplogasteromorpha</taxon>
        <taxon>Diplogasteroidea</taxon>
        <taxon>Neodiplogasteridae</taxon>
        <taxon>Pristionchus</taxon>
    </lineage>
</organism>
<feature type="compositionally biased region" description="Acidic residues" evidence="8">
    <location>
        <begin position="440"/>
        <end position="483"/>
    </location>
</feature>
<gene>
    <name evidence="12" type="ORF">PMAYCL1PPCAC_11896</name>
</gene>
<dbReference type="Pfam" id="PF01728">
    <property type="entry name" value="FtsJ"/>
    <property type="match status" value="1"/>
</dbReference>
<dbReference type="Pfam" id="PF11861">
    <property type="entry name" value="DUF3381"/>
    <property type="match status" value="1"/>
</dbReference>
<evidence type="ECO:0000256" key="8">
    <source>
        <dbReference type="SAM" id="MobiDB-lite"/>
    </source>
</evidence>
<feature type="compositionally biased region" description="Basic residues" evidence="8">
    <location>
        <begin position="817"/>
        <end position="830"/>
    </location>
</feature>
<dbReference type="InterPro" id="IPR028589">
    <property type="entry name" value="SPB1-like"/>
</dbReference>
<feature type="compositionally biased region" description="Acidic residues" evidence="8">
    <location>
        <begin position="518"/>
        <end position="527"/>
    </location>
</feature>
<keyword evidence="13" id="KW-1185">Reference proteome</keyword>
<sequence length="848" mass="97389">GTMGKKAKIGKQRRDKYYRLAKETGFRSRAAFKLIQLNKRFEFLQSSKAVVDLCAAPGGWMQVAIQNMPVSSICIGVDLSPIRPIPNCIALQGDITTEKTRQAIKKELQTWEADTVLHDGAPNVGKNWVHDAFMQNCLVLSSLKLTTQILKRGGTFVTKIFRSNDSHCLITTFQKLFKRVHVWKPAASRLESAEIFVVCEKYLKPAKVDPDLLDPKKVFIQADVEPEKPDTSKLLITRKKEKKAKAEGYAEGEFTMHHTISATQFIEMPNYLEVLASANRIEIDQEMWDKSDKTTDEIRECLKDIKLLAPRELRSLIKWRAQMIEVRNKAMKEAGEDVDEEEEGGEMEVDVDPDEQEDKELAEIDAQIARADAEEKAALKKKKKKMLKEKAKVLMRRQLKMVHEGDVEDIPDQPDLFSLKRIKKMKDVFALSGEKVDSPMVEEDEENGEGEYEDDGEGLGDGEWETEEGGEGEEEDEDSDDDNQLIHTEETGMSKEEKAETRTDRWFSKEGMGALLGEDGEEEEELAAVEKHLELKKRRGEKELHKNTVSFSDEDASKKKKKKEKKGDEDDGFNTKDEEVSKEASSAFEEEEDVSSDEEYEDEDKRATKRKSVDDNKKKQKIGEDGEPVAKKRQLTAEQLAIGEQMIYSSKTRKDLEDWGWNRYMNNDEALPDWFVEDEKRHYQKTPPVTKEQMQAYRERLRELNARPIKKVAEAKARKQRRAMMRLTKAKKKAEGIVENDNLEHAEKIKEMKKIYKKATLKEKKEVTYRVVSKGKTGTMSRPNGPYKNVDARLKKDNKRKKAQNKASSWKNMSTKEKKKAQEKKRKHGAQMKAGRTANRRQKRGKPT</sequence>
<dbReference type="FunFam" id="3.40.50.150:FF:000004">
    <property type="entry name" value="AdoMet-dependent rRNA methyltransferase SPB1"/>
    <property type="match status" value="1"/>
</dbReference>
<evidence type="ECO:0000259" key="9">
    <source>
        <dbReference type="Pfam" id="PF01728"/>
    </source>
</evidence>
<reference evidence="13" key="1">
    <citation type="submission" date="2022-10" db="EMBL/GenBank/DDBJ databases">
        <title>Genome assembly of Pristionchus species.</title>
        <authorList>
            <person name="Yoshida K."/>
            <person name="Sommer R.J."/>
        </authorList>
    </citation>
    <scope>NUCLEOTIDE SEQUENCE [LARGE SCALE GENOMIC DNA]</scope>
    <source>
        <strain evidence="13">RS5460</strain>
    </source>
</reference>
<keyword evidence="6" id="KW-0949">S-adenosyl-L-methionine</keyword>
<dbReference type="HAMAP" id="MF_03163">
    <property type="entry name" value="RNA_methyltr_E_SPB1"/>
    <property type="match status" value="1"/>
</dbReference>
<evidence type="ECO:0000313" key="13">
    <source>
        <dbReference type="Proteomes" id="UP001328107"/>
    </source>
</evidence>
<accession>A0AAN4ZJ00</accession>
<keyword evidence="7" id="KW-0539">Nucleus</keyword>
<name>A0AAN4ZJ00_9BILA</name>
<dbReference type="InterPro" id="IPR002877">
    <property type="entry name" value="RNA_MeTrfase_FtsJ_dom"/>
</dbReference>